<dbReference type="Gene3D" id="2.20.230.10">
    <property type="entry name" value="Resuscitation-promoting factor rpfb"/>
    <property type="match status" value="1"/>
</dbReference>
<reference evidence="4" key="1">
    <citation type="submission" date="2019-08" db="EMBL/GenBank/DDBJ databases">
        <authorList>
            <person name="Kucharzyk K."/>
            <person name="Murdoch R.W."/>
            <person name="Higgins S."/>
            <person name="Loffler F."/>
        </authorList>
    </citation>
    <scope>NUCLEOTIDE SEQUENCE</scope>
</reference>
<feature type="transmembrane region" description="Helical" evidence="2">
    <location>
        <begin position="12"/>
        <end position="36"/>
    </location>
</feature>
<keyword evidence="2" id="KW-0472">Membrane</keyword>
<evidence type="ECO:0000259" key="3">
    <source>
        <dbReference type="PROSITE" id="PS51109"/>
    </source>
</evidence>
<proteinExistence type="predicted"/>
<name>A0A644Z1R5_9ZZZZ</name>
<dbReference type="SMART" id="SM01208">
    <property type="entry name" value="G5"/>
    <property type="match status" value="1"/>
</dbReference>
<dbReference type="Pfam" id="PF12229">
    <property type="entry name" value="PG_binding_4"/>
    <property type="match status" value="1"/>
</dbReference>
<dbReference type="InterPro" id="IPR007391">
    <property type="entry name" value="Vancomycin_resist_VanW"/>
</dbReference>
<keyword evidence="2" id="KW-1133">Transmembrane helix</keyword>
<dbReference type="InterPro" id="IPR022029">
    <property type="entry name" value="YoaR-like_PG-bd"/>
</dbReference>
<organism evidence="4">
    <name type="scientific">bioreactor metagenome</name>
    <dbReference type="NCBI Taxonomy" id="1076179"/>
    <lineage>
        <taxon>unclassified sequences</taxon>
        <taxon>metagenomes</taxon>
        <taxon>ecological metagenomes</taxon>
    </lineage>
</organism>
<dbReference type="Pfam" id="PF04294">
    <property type="entry name" value="VanW"/>
    <property type="match status" value="1"/>
</dbReference>
<keyword evidence="2" id="KW-0812">Transmembrane</keyword>
<dbReference type="AlphaFoldDB" id="A0A644Z1R5"/>
<dbReference type="PROSITE" id="PS51109">
    <property type="entry name" value="G5"/>
    <property type="match status" value="1"/>
</dbReference>
<evidence type="ECO:0000256" key="1">
    <source>
        <dbReference type="ARBA" id="ARBA00022729"/>
    </source>
</evidence>
<dbReference type="PANTHER" id="PTHR35788:SF1">
    <property type="entry name" value="EXPORTED PROTEIN"/>
    <property type="match status" value="1"/>
</dbReference>
<keyword evidence="1" id="KW-0732">Signal</keyword>
<protein>
    <recommendedName>
        <fullName evidence="3">G5 domain-containing protein</fullName>
    </recommendedName>
</protein>
<feature type="domain" description="G5" evidence="3">
    <location>
        <begin position="371"/>
        <end position="451"/>
    </location>
</feature>
<sequence length="458" mass="50970">MRISTGKDITNIVLFLAIITVFSSISLVATNMAFMVTDKIYNGVMVGDIAVGGLSVKEAEDKIDANFRHRLNDPPIIMNYEGNCWKVTAEEVEWTLDSEKLAQQAFNVGRRGSISQQFKERFITINGGYKVPLAPSFNNERLHVIIAGIAEIIDREPHDAEVLLDGSRVIRIPDTRGRKVDIDLLTVTLHEKLNAGFPVIIDIPVTEVEPKVQASDIEDIDSVISMYTTQFDPANENRAQNITLASNSIGGTLLRPNEVFSFNNLVGLRIAEFGYREAPVFIEGKIVPDFGGGVCQVSSTLYNAILLAEMKIEERTSHFRPPGYVPLGQDATVADNLLDFKFRNGLPQNIYILSQVSTDSITIYILSKNSPNRPEIVIESVKEKVIAPNTIVKQDLSLDYGKQVIENQGQKGFVVSTYRVKRVSGKEIGREHLFTDEFKPDDRVVRVGTKVSSRQVIK</sequence>
<dbReference type="PANTHER" id="PTHR35788">
    <property type="entry name" value="EXPORTED PROTEIN-RELATED"/>
    <property type="match status" value="1"/>
</dbReference>
<comment type="caution">
    <text evidence="4">The sequence shown here is derived from an EMBL/GenBank/DDBJ whole genome shotgun (WGS) entry which is preliminary data.</text>
</comment>
<dbReference type="InterPro" id="IPR011098">
    <property type="entry name" value="G5_dom"/>
</dbReference>
<dbReference type="InterPro" id="IPR052913">
    <property type="entry name" value="Glycopeptide_resist_protein"/>
</dbReference>
<dbReference type="Pfam" id="PF07501">
    <property type="entry name" value="G5"/>
    <property type="match status" value="1"/>
</dbReference>
<evidence type="ECO:0000313" key="4">
    <source>
        <dbReference type="EMBL" id="MPM34776.1"/>
    </source>
</evidence>
<accession>A0A644Z1R5</accession>
<evidence type="ECO:0000256" key="2">
    <source>
        <dbReference type="SAM" id="Phobius"/>
    </source>
</evidence>
<dbReference type="EMBL" id="VSSQ01007076">
    <property type="protein sequence ID" value="MPM34776.1"/>
    <property type="molecule type" value="Genomic_DNA"/>
</dbReference>
<gene>
    <name evidence="4" type="ORF">SDC9_81363</name>
</gene>